<dbReference type="InterPro" id="IPR004030">
    <property type="entry name" value="NOS_N"/>
</dbReference>
<evidence type="ECO:0000259" key="14">
    <source>
        <dbReference type="PROSITE" id="PS60001"/>
    </source>
</evidence>
<evidence type="ECO:0000256" key="7">
    <source>
        <dbReference type="ARBA" id="ARBA00022617"/>
    </source>
</evidence>
<gene>
    <name evidence="15" type="ORF">DFR63_1799</name>
</gene>
<dbReference type="InterPro" id="IPR044944">
    <property type="entry name" value="NOS_dom_3"/>
</dbReference>
<dbReference type="InterPro" id="IPR036119">
    <property type="entry name" value="NOS_N_sf"/>
</dbReference>
<dbReference type="EMBL" id="QUMW01000013">
    <property type="protein sequence ID" value="REG23426.1"/>
    <property type="molecule type" value="Genomic_DNA"/>
</dbReference>
<dbReference type="GO" id="GO:0046872">
    <property type="term" value="F:metal ion binding"/>
    <property type="evidence" value="ECO:0007669"/>
    <property type="project" value="UniProtKB-KW"/>
</dbReference>
<dbReference type="PIRSF" id="PIRSF037219">
    <property type="entry name" value="NOS_oxygenase"/>
    <property type="match status" value="1"/>
</dbReference>
<dbReference type="Gene3D" id="3.90.340.10">
    <property type="entry name" value="Nitric Oxide Synthase, Chain A, domain 1"/>
    <property type="match status" value="1"/>
</dbReference>
<evidence type="ECO:0000256" key="11">
    <source>
        <dbReference type="ARBA" id="ARBA00048713"/>
    </source>
</evidence>
<comment type="caution">
    <text evidence="15">The sequence shown here is derived from an EMBL/GenBank/DDBJ whole genome shotgun (WGS) entry which is preliminary data.</text>
</comment>
<evidence type="ECO:0000256" key="12">
    <source>
        <dbReference type="PIRNR" id="PIRNR037219"/>
    </source>
</evidence>
<evidence type="ECO:0000256" key="4">
    <source>
        <dbReference type="ARBA" id="ARBA00005411"/>
    </source>
</evidence>
<comment type="catalytic activity">
    <reaction evidence="11">
        <text>3 reduced [flavodoxin] + 2 L-arginine + 4 O2 = 3 oxidized [flavodoxin] + 2 L-citrulline + 2 nitric oxide + 4 H2O + 5 H(+)</text>
        <dbReference type="Rhea" id="RHEA:52324"/>
        <dbReference type="Rhea" id="RHEA-COMP:10622"/>
        <dbReference type="Rhea" id="RHEA-COMP:10623"/>
        <dbReference type="ChEBI" id="CHEBI:15377"/>
        <dbReference type="ChEBI" id="CHEBI:15378"/>
        <dbReference type="ChEBI" id="CHEBI:15379"/>
        <dbReference type="ChEBI" id="CHEBI:16480"/>
        <dbReference type="ChEBI" id="CHEBI:32682"/>
        <dbReference type="ChEBI" id="CHEBI:57618"/>
        <dbReference type="ChEBI" id="CHEBI:57743"/>
        <dbReference type="ChEBI" id="CHEBI:58210"/>
        <dbReference type="EC" id="1.14.14.47"/>
    </reaction>
</comment>
<dbReference type="SUPFAM" id="SSF56512">
    <property type="entry name" value="Nitric oxide (NO) synthase oxygenase domain"/>
    <property type="match status" value="1"/>
</dbReference>
<dbReference type="EC" id="1.14.14.47" evidence="5 12"/>
<organism evidence="15 16">
    <name type="scientific">Jeotgalicoccus halotolerans</name>
    <dbReference type="NCBI Taxonomy" id="157227"/>
    <lineage>
        <taxon>Bacteria</taxon>
        <taxon>Bacillati</taxon>
        <taxon>Bacillota</taxon>
        <taxon>Bacilli</taxon>
        <taxon>Bacillales</taxon>
        <taxon>Staphylococcaceae</taxon>
        <taxon>Jeotgalicoccus</taxon>
    </lineage>
</organism>
<comment type="cofactor">
    <cofactor evidence="1">
        <name>(6S)-5,6,7,8-tetrahydrofolate</name>
        <dbReference type="ChEBI" id="CHEBI:57453"/>
    </cofactor>
</comment>
<feature type="domain" description="Nitric oxide synthase (NOS)" evidence="14">
    <location>
        <begin position="61"/>
        <end position="68"/>
    </location>
</feature>
<evidence type="ECO:0000256" key="8">
    <source>
        <dbReference type="ARBA" id="ARBA00022723"/>
    </source>
</evidence>
<comment type="subunit">
    <text evidence="12">Homodimer.</text>
</comment>
<dbReference type="InterPro" id="IPR050607">
    <property type="entry name" value="NOS"/>
</dbReference>
<dbReference type="Proteomes" id="UP000257076">
    <property type="component" value="Unassembled WGS sequence"/>
</dbReference>
<keyword evidence="16" id="KW-1185">Reference proteome</keyword>
<evidence type="ECO:0000256" key="6">
    <source>
        <dbReference type="ARBA" id="ARBA00018859"/>
    </source>
</evidence>
<dbReference type="Gene3D" id="3.90.440.10">
    <property type="entry name" value="Nitric Oxide Synthase,Heme Domain,Chain A domain 2"/>
    <property type="match status" value="1"/>
</dbReference>
<evidence type="ECO:0000256" key="2">
    <source>
        <dbReference type="ARBA" id="ARBA00001971"/>
    </source>
</evidence>
<comment type="cofactor">
    <cofactor evidence="2 12 13">
        <name>heme</name>
        <dbReference type="ChEBI" id="CHEBI:30413"/>
    </cofactor>
</comment>
<accession>A0A3E0AUH5</accession>
<dbReference type="InterPro" id="IPR017142">
    <property type="entry name" value="Nitric_oxide_synthase_Oase-su"/>
</dbReference>
<comment type="miscellaneous">
    <text evidence="12">This protein is similar to the oxygenase domain of eukaryotic nitric oxide synthases but lacks the reductase domain which, in eukaryotes, is responsible for transfer of electrons to the ferric heme during nitric oxide synthesis.</text>
</comment>
<evidence type="ECO:0000313" key="15">
    <source>
        <dbReference type="EMBL" id="REG23426.1"/>
    </source>
</evidence>
<dbReference type="Gene3D" id="3.90.1230.10">
    <property type="entry name" value="Nitric Oxide Synthase, Chain A, domain 3"/>
    <property type="match status" value="1"/>
</dbReference>
<dbReference type="GO" id="GO:0020037">
    <property type="term" value="F:heme binding"/>
    <property type="evidence" value="ECO:0007669"/>
    <property type="project" value="InterPro"/>
</dbReference>
<evidence type="ECO:0000256" key="9">
    <source>
        <dbReference type="ARBA" id="ARBA00023002"/>
    </source>
</evidence>
<feature type="binding site" description="axial binding residue" evidence="13">
    <location>
        <position position="62"/>
    </location>
    <ligand>
        <name>heme</name>
        <dbReference type="ChEBI" id="CHEBI:30413"/>
    </ligand>
    <ligandPart>
        <name>Fe</name>
        <dbReference type="ChEBI" id="CHEBI:18248"/>
    </ligandPart>
</feature>
<dbReference type="AlphaFoldDB" id="A0A3E0AUH5"/>
<comment type="function">
    <text evidence="3 12">Catalyzes the production of nitric oxide.</text>
</comment>
<dbReference type="GO" id="GO:0004517">
    <property type="term" value="F:nitric-oxide synthase activity"/>
    <property type="evidence" value="ECO:0007669"/>
    <property type="project" value="InterPro"/>
</dbReference>
<proteinExistence type="inferred from homology"/>
<dbReference type="PANTHER" id="PTHR43410:SF1">
    <property type="entry name" value="NITRIC OXIDE SYNTHASE"/>
    <property type="match status" value="1"/>
</dbReference>
<dbReference type="RefSeq" id="WP_115885584.1">
    <property type="nucleotide sequence ID" value="NZ_CBCSHX010000004.1"/>
</dbReference>
<keyword evidence="9 12" id="KW-0560">Oxidoreductase</keyword>
<dbReference type="GO" id="GO:0006809">
    <property type="term" value="P:nitric oxide biosynthetic process"/>
    <property type="evidence" value="ECO:0007669"/>
    <property type="project" value="InterPro"/>
</dbReference>
<dbReference type="Pfam" id="PF02898">
    <property type="entry name" value="NO_synthase"/>
    <property type="match status" value="1"/>
</dbReference>
<evidence type="ECO:0000256" key="1">
    <source>
        <dbReference type="ARBA" id="ARBA00001963"/>
    </source>
</evidence>
<keyword evidence="8 12" id="KW-0479">Metal-binding</keyword>
<dbReference type="InterPro" id="IPR044940">
    <property type="entry name" value="NOS_dom_2"/>
</dbReference>
<evidence type="ECO:0000256" key="13">
    <source>
        <dbReference type="PIRSR" id="PIRSR037219-1"/>
    </source>
</evidence>
<dbReference type="PANTHER" id="PTHR43410">
    <property type="entry name" value="NITRIC OXIDE SYNTHASE OXYGENASE"/>
    <property type="match status" value="1"/>
</dbReference>
<evidence type="ECO:0000256" key="5">
    <source>
        <dbReference type="ARBA" id="ARBA00012735"/>
    </source>
</evidence>
<reference evidence="15 16" key="1">
    <citation type="submission" date="2018-08" db="EMBL/GenBank/DDBJ databases">
        <title>Genomic Encyclopedia of Type Strains, Phase IV (KMG-IV): sequencing the most valuable type-strain genomes for metagenomic binning, comparative biology and taxonomic classification.</title>
        <authorList>
            <person name="Goeker M."/>
        </authorList>
    </citation>
    <scope>NUCLEOTIDE SEQUENCE [LARGE SCALE GENOMIC DNA]</scope>
    <source>
        <strain evidence="15 16">DSM 17274</strain>
    </source>
</reference>
<evidence type="ECO:0000256" key="3">
    <source>
        <dbReference type="ARBA" id="ARBA00002642"/>
    </source>
</evidence>
<name>A0A3E0AUH5_9STAP</name>
<evidence type="ECO:0000313" key="16">
    <source>
        <dbReference type="Proteomes" id="UP000257076"/>
    </source>
</evidence>
<dbReference type="PROSITE" id="PS60001">
    <property type="entry name" value="NOS"/>
    <property type="match status" value="1"/>
</dbReference>
<dbReference type="OrthoDB" id="3398374at2"/>
<comment type="similarity">
    <text evidence="4 12">Belongs to the NOS family. Bacterial NOS oxygenase subfamily.</text>
</comment>
<sequence length="353" mass="41470">MLLEKAAQFIRKMYEETGQSMERINHRLKQVENEITISGTYTHTKDELVYGARVAWRNSNRCIGRLFWDKLEVRDLRGVKTENDFIDSIEDHIEYATNGGRIKPLISIFSNDIKIYNEQLLRYAGYEDMGDPKSIEATSLAEKLGWIQEKGEFNILPLMYRLHTQDMKYHEYRPEIIQEINIQHEKYPALEKLGLKWYAVPIISNMDLEIGGIKYHTAPFNGWYMETEIGVRNFTDEYRYNKLKEIATAFKLDTSKTSTYWRDRALVEFNYAVYHSFKNAGVSMVDHITASKQFKQFEEKEQKAGREVTGKWSWLAPPLSPSLTYNYHKGFNNTIESPSLLYRTIEKGCPFRE</sequence>
<keyword evidence="10 12" id="KW-0408">Iron</keyword>
<keyword evidence="7 12" id="KW-0349">Heme</keyword>
<evidence type="ECO:0000256" key="10">
    <source>
        <dbReference type="ARBA" id="ARBA00023004"/>
    </source>
</evidence>
<protein>
    <recommendedName>
        <fullName evidence="6 12">Nitric oxide synthase oxygenase</fullName>
        <ecNumber evidence="5 12">1.14.14.47</ecNumber>
    </recommendedName>
</protein>
<dbReference type="InterPro" id="IPR044943">
    <property type="entry name" value="NOS_dom_1"/>
</dbReference>